<dbReference type="AlphaFoldDB" id="A0AAN9AHQ1"/>
<keyword evidence="1" id="KW-0479">Metal-binding</keyword>
<dbReference type="PROSITE" id="PS50089">
    <property type="entry name" value="ZF_RING_2"/>
    <property type="match status" value="1"/>
</dbReference>
<evidence type="ECO:0000256" key="4">
    <source>
        <dbReference type="PROSITE-ProRule" id="PRU00024"/>
    </source>
</evidence>
<dbReference type="PANTHER" id="PTHR25462">
    <property type="entry name" value="BONUS, ISOFORM C-RELATED"/>
    <property type="match status" value="1"/>
</dbReference>
<dbReference type="EMBL" id="JBAMIC010004070">
    <property type="protein sequence ID" value="KAK7087118.1"/>
    <property type="molecule type" value="Genomic_DNA"/>
</dbReference>
<reference evidence="7 8" key="1">
    <citation type="submission" date="2024-02" db="EMBL/GenBank/DDBJ databases">
        <title>Chromosome-scale genome assembly of the rough periwinkle Littorina saxatilis.</title>
        <authorList>
            <person name="De Jode A."/>
            <person name="Faria R."/>
            <person name="Formenti G."/>
            <person name="Sims Y."/>
            <person name="Smith T.P."/>
            <person name="Tracey A."/>
            <person name="Wood J.M.D."/>
            <person name="Zagrodzka Z.B."/>
            <person name="Johannesson K."/>
            <person name="Butlin R.K."/>
            <person name="Leder E.H."/>
        </authorList>
    </citation>
    <scope>NUCLEOTIDE SEQUENCE [LARGE SCALE GENOMIC DNA]</scope>
    <source>
        <strain evidence="7">Snail1</strain>
        <tissue evidence="7">Muscle</tissue>
    </source>
</reference>
<dbReference type="InterPro" id="IPR027370">
    <property type="entry name" value="Znf-RING_euk"/>
</dbReference>
<keyword evidence="3" id="KW-0862">Zinc</keyword>
<dbReference type="PROSITE" id="PS50119">
    <property type="entry name" value="ZF_BBOX"/>
    <property type="match status" value="1"/>
</dbReference>
<name>A0AAN9AHQ1_9CAEN</name>
<evidence type="ECO:0000259" key="6">
    <source>
        <dbReference type="PROSITE" id="PS50119"/>
    </source>
</evidence>
<evidence type="ECO:0000313" key="8">
    <source>
        <dbReference type="Proteomes" id="UP001374579"/>
    </source>
</evidence>
<dbReference type="SUPFAM" id="SSF57845">
    <property type="entry name" value="B-box zinc-binding domain"/>
    <property type="match status" value="1"/>
</dbReference>
<dbReference type="Pfam" id="PF00643">
    <property type="entry name" value="zf-B_box"/>
    <property type="match status" value="1"/>
</dbReference>
<accession>A0AAN9AHQ1</accession>
<dbReference type="InterPro" id="IPR047153">
    <property type="entry name" value="TRIM45/56/19-like"/>
</dbReference>
<dbReference type="SMART" id="SM00184">
    <property type="entry name" value="RING"/>
    <property type="match status" value="1"/>
</dbReference>
<dbReference type="SUPFAM" id="SSF57850">
    <property type="entry name" value="RING/U-box"/>
    <property type="match status" value="1"/>
</dbReference>
<dbReference type="GO" id="GO:0008270">
    <property type="term" value="F:zinc ion binding"/>
    <property type="evidence" value="ECO:0007669"/>
    <property type="project" value="UniProtKB-KW"/>
</dbReference>
<dbReference type="Pfam" id="PF13445">
    <property type="entry name" value="zf-RING_UBOX"/>
    <property type="match status" value="1"/>
</dbReference>
<evidence type="ECO:0000256" key="3">
    <source>
        <dbReference type="ARBA" id="ARBA00022833"/>
    </source>
</evidence>
<dbReference type="Gene3D" id="3.30.40.10">
    <property type="entry name" value="Zinc/RING finger domain, C3HC4 (zinc finger)"/>
    <property type="match status" value="1"/>
</dbReference>
<evidence type="ECO:0000259" key="5">
    <source>
        <dbReference type="PROSITE" id="PS50089"/>
    </source>
</evidence>
<dbReference type="PROSITE" id="PS00518">
    <property type="entry name" value="ZF_RING_1"/>
    <property type="match status" value="1"/>
</dbReference>
<organism evidence="7 8">
    <name type="scientific">Littorina saxatilis</name>
    <dbReference type="NCBI Taxonomy" id="31220"/>
    <lineage>
        <taxon>Eukaryota</taxon>
        <taxon>Metazoa</taxon>
        <taxon>Spiralia</taxon>
        <taxon>Lophotrochozoa</taxon>
        <taxon>Mollusca</taxon>
        <taxon>Gastropoda</taxon>
        <taxon>Caenogastropoda</taxon>
        <taxon>Littorinimorpha</taxon>
        <taxon>Littorinoidea</taxon>
        <taxon>Littorinidae</taxon>
        <taxon>Littorina</taxon>
    </lineage>
</organism>
<dbReference type="Gene3D" id="3.30.160.60">
    <property type="entry name" value="Classic Zinc Finger"/>
    <property type="match status" value="1"/>
</dbReference>
<protein>
    <submittedName>
        <fullName evidence="7">Uncharacterized protein</fullName>
    </submittedName>
</protein>
<gene>
    <name evidence="7" type="ORF">V1264_021208</name>
</gene>
<sequence length="571" mass="63488">MATEGDPAHEERREALTCCLCLEIYTSPKLLPCSHSFCLKCLQDLTTHLKSESVPCPQCRKRVKVPPGGVASFQNNFYLNPQDLDKARDGTLCLTHSNQELDLYCEDCKIAVCLKCVLTKHKQHDTMDLSEAASEAKSQLKQSQARLQTAVSYMTDEVAAESKELKDVQDKEAALQAAIQGKRATLVAMVDKVCDDTLASLDRDSGEIESHVSKELDSKQSNLDELCQLQQQTQQAIDTGTSYKLLFVANEMREGRGSPQAVKNLTLPKRNYFWRPQLNREMADKAIEQHITQFFGGVQIVQVETKAPEVTVNKLFSCGDGDDTEVFSLCPYDNDSTVWLSFARRKYRENAPCEKFDIKGTNITTQPDALGKQSYKCRGGSKGLCTTGSAGGWLSSFNKSQTKTIFRMIETSGKEADINIEKVKPQDELKIESTRLFTIKVGAHRAFDVDSSEQLFVVVEEACVHGCQRQVFLYRRGKEKAVSTYTPPTTACQPSDVCFYRLGGREVLLVADQGTDSVHVLHVQGDELKFDRYLAPGCPLLVQPTALNTDTQGRLWVACRGGAILTFTPIV</sequence>
<feature type="domain" description="B box-type" evidence="6">
    <location>
        <begin position="88"/>
        <end position="129"/>
    </location>
</feature>
<dbReference type="GO" id="GO:0061630">
    <property type="term" value="F:ubiquitin protein ligase activity"/>
    <property type="evidence" value="ECO:0007669"/>
    <property type="project" value="TreeGrafter"/>
</dbReference>
<comment type="caution">
    <text evidence="7">The sequence shown here is derived from an EMBL/GenBank/DDBJ whole genome shotgun (WGS) entry which is preliminary data.</text>
</comment>
<dbReference type="InterPro" id="IPR017907">
    <property type="entry name" value="Znf_RING_CS"/>
</dbReference>
<dbReference type="Proteomes" id="UP001374579">
    <property type="component" value="Unassembled WGS sequence"/>
</dbReference>
<evidence type="ECO:0000256" key="1">
    <source>
        <dbReference type="ARBA" id="ARBA00022723"/>
    </source>
</evidence>
<keyword evidence="8" id="KW-1185">Reference proteome</keyword>
<dbReference type="InterPro" id="IPR001841">
    <property type="entry name" value="Znf_RING"/>
</dbReference>
<evidence type="ECO:0000256" key="2">
    <source>
        <dbReference type="ARBA" id="ARBA00022771"/>
    </source>
</evidence>
<evidence type="ECO:0000313" key="7">
    <source>
        <dbReference type="EMBL" id="KAK7087118.1"/>
    </source>
</evidence>
<dbReference type="InterPro" id="IPR000315">
    <property type="entry name" value="Znf_B-box"/>
</dbReference>
<proteinExistence type="predicted"/>
<dbReference type="SMART" id="SM00336">
    <property type="entry name" value="BBOX"/>
    <property type="match status" value="1"/>
</dbReference>
<keyword evidence="2 4" id="KW-0863">Zinc-finger</keyword>
<dbReference type="SUPFAM" id="SSF63829">
    <property type="entry name" value="Calcium-dependent phosphotriesterase"/>
    <property type="match status" value="1"/>
</dbReference>
<dbReference type="InterPro" id="IPR013083">
    <property type="entry name" value="Znf_RING/FYVE/PHD"/>
</dbReference>
<feature type="domain" description="RING-type" evidence="5">
    <location>
        <begin position="18"/>
        <end position="60"/>
    </location>
</feature>
<dbReference type="PANTHER" id="PTHR25462:SF296">
    <property type="entry name" value="MEIOTIC P26, ISOFORM F"/>
    <property type="match status" value="1"/>
</dbReference>